<organism evidence="1 2">
    <name type="scientific">Flavobacterium aciduliphilum</name>
    <dbReference type="NCBI Taxonomy" id="1101402"/>
    <lineage>
        <taxon>Bacteria</taxon>
        <taxon>Pseudomonadati</taxon>
        <taxon>Bacteroidota</taxon>
        <taxon>Flavobacteriia</taxon>
        <taxon>Flavobacteriales</taxon>
        <taxon>Flavobacteriaceae</taxon>
        <taxon>Flavobacterium</taxon>
    </lineage>
</organism>
<proteinExistence type="predicted"/>
<sequence length="84" mass="9958">MFISDIWELPEYDEAIPPEDYDGYTQMIEESNNKFAFQLGKLIIEKEFNLESIYKGIKDQYGNYAKKNNIAAFNCDRLFYNPKI</sequence>
<dbReference type="AlphaFoldDB" id="A0A328YNU1"/>
<reference evidence="1 2" key="1">
    <citation type="submission" date="2018-06" db="EMBL/GenBank/DDBJ databases">
        <title>Genomic Encyclopedia of Archaeal and Bacterial Type Strains, Phase II (KMG-II): from individual species to whole genera.</title>
        <authorList>
            <person name="Goeker M."/>
        </authorList>
    </citation>
    <scope>NUCLEOTIDE SEQUENCE [LARGE SCALE GENOMIC DNA]</scope>
    <source>
        <strain evidence="1 2">DSM 25663</strain>
    </source>
</reference>
<evidence type="ECO:0000313" key="1">
    <source>
        <dbReference type="EMBL" id="RAR73812.1"/>
    </source>
</evidence>
<name>A0A328YNU1_9FLAO</name>
<dbReference type="RefSeq" id="WP_112112614.1">
    <property type="nucleotide sequence ID" value="NZ_QLSZ01000003.1"/>
</dbReference>
<dbReference type="Proteomes" id="UP000248840">
    <property type="component" value="Unassembled WGS sequence"/>
</dbReference>
<keyword evidence="2" id="KW-1185">Reference proteome</keyword>
<protein>
    <submittedName>
        <fullName evidence="1">Uncharacterized protein</fullName>
    </submittedName>
</protein>
<comment type="caution">
    <text evidence="1">The sequence shown here is derived from an EMBL/GenBank/DDBJ whole genome shotgun (WGS) entry which is preliminary data.</text>
</comment>
<gene>
    <name evidence="1" type="ORF">CLV55_103131</name>
</gene>
<accession>A0A328YNU1</accession>
<evidence type="ECO:0000313" key="2">
    <source>
        <dbReference type="Proteomes" id="UP000248840"/>
    </source>
</evidence>
<dbReference type="EMBL" id="QLSZ01000003">
    <property type="protein sequence ID" value="RAR73812.1"/>
    <property type="molecule type" value="Genomic_DNA"/>
</dbReference>